<dbReference type="NCBIfam" id="TIGR02937">
    <property type="entry name" value="sigma70-ECF"/>
    <property type="match status" value="1"/>
</dbReference>
<dbReference type="GO" id="GO:0016987">
    <property type="term" value="F:sigma factor activity"/>
    <property type="evidence" value="ECO:0007669"/>
    <property type="project" value="UniProtKB-KW"/>
</dbReference>
<dbReference type="InterPro" id="IPR039425">
    <property type="entry name" value="RNA_pol_sigma-70-like"/>
</dbReference>
<dbReference type="GO" id="GO:0003677">
    <property type="term" value="F:DNA binding"/>
    <property type="evidence" value="ECO:0007669"/>
    <property type="project" value="UniProtKB-KW"/>
</dbReference>
<sequence>MAETSLSEFERILRPLWMRSQSGDEVAYEGALKQIASRLRGYLSRKMTNNLSDVEDLVQEILLAVHLQRGTYDASFPVSAWVYAIARHKLIDFWCRRGRRENPHDEFDEMHLTLDIEPQETGQAGLDLNKLLGRLPEAQGTAIKLTKIEGLSIREAARQTGSSEAAIKVQVHRGLKRLMALVRGGRT</sequence>
<evidence type="ECO:0000256" key="1">
    <source>
        <dbReference type="ARBA" id="ARBA00010641"/>
    </source>
</evidence>
<dbReference type="GO" id="GO:0006352">
    <property type="term" value="P:DNA-templated transcription initiation"/>
    <property type="evidence" value="ECO:0007669"/>
    <property type="project" value="InterPro"/>
</dbReference>
<dbReference type="InterPro" id="IPR007627">
    <property type="entry name" value="RNA_pol_sigma70_r2"/>
</dbReference>
<keyword evidence="3" id="KW-0731">Sigma factor</keyword>
<comment type="similarity">
    <text evidence="1">Belongs to the sigma-70 factor family. ECF subfamily.</text>
</comment>
<feature type="domain" description="RNA polymerase sigma-70 region 2" evidence="6">
    <location>
        <begin position="38"/>
        <end position="99"/>
    </location>
</feature>
<feature type="domain" description="RNA polymerase sigma factor 70 region 4 type 2" evidence="7">
    <location>
        <begin position="128"/>
        <end position="178"/>
    </location>
</feature>
<keyword evidence="2" id="KW-0805">Transcription regulation</keyword>
<evidence type="ECO:0000256" key="4">
    <source>
        <dbReference type="ARBA" id="ARBA00023125"/>
    </source>
</evidence>
<evidence type="ECO:0000313" key="8">
    <source>
        <dbReference type="EMBL" id="AWB33387.1"/>
    </source>
</evidence>
<dbReference type="Pfam" id="PF04542">
    <property type="entry name" value="Sigma70_r2"/>
    <property type="match status" value="1"/>
</dbReference>
<dbReference type="InterPro" id="IPR036388">
    <property type="entry name" value="WH-like_DNA-bd_sf"/>
</dbReference>
<evidence type="ECO:0000259" key="6">
    <source>
        <dbReference type="Pfam" id="PF04542"/>
    </source>
</evidence>
<name>A0A2R4XHU8_9BURK</name>
<dbReference type="SUPFAM" id="SSF88659">
    <property type="entry name" value="Sigma3 and sigma4 domains of RNA polymerase sigma factors"/>
    <property type="match status" value="1"/>
</dbReference>
<dbReference type="InterPro" id="IPR013324">
    <property type="entry name" value="RNA_pol_sigma_r3/r4-like"/>
</dbReference>
<evidence type="ECO:0000256" key="2">
    <source>
        <dbReference type="ARBA" id="ARBA00023015"/>
    </source>
</evidence>
<evidence type="ECO:0000256" key="3">
    <source>
        <dbReference type="ARBA" id="ARBA00023082"/>
    </source>
</evidence>
<keyword evidence="9" id="KW-1185">Reference proteome</keyword>
<dbReference type="PROSITE" id="PS50096">
    <property type="entry name" value="IQ"/>
    <property type="match status" value="1"/>
</dbReference>
<dbReference type="Gene3D" id="1.10.1740.10">
    <property type="match status" value="1"/>
</dbReference>
<accession>A0A2R4XHU8</accession>
<dbReference type="EMBL" id="CP028901">
    <property type="protein sequence ID" value="AWB33387.1"/>
    <property type="molecule type" value="Genomic_DNA"/>
</dbReference>
<dbReference type="Pfam" id="PF08281">
    <property type="entry name" value="Sigma70_r4_2"/>
    <property type="match status" value="1"/>
</dbReference>
<reference evidence="8 9" key="1">
    <citation type="submission" date="2018-04" db="EMBL/GenBank/DDBJ databases">
        <title>Bordetella sp. HZ20 isolated from seawater.</title>
        <authorList>
            <person name="Sun C."/>
        </authorList>
    </citation>
    <scope>NUCLEOTIDE SEQUENCE [LARGE SCALE GENOMIC DNA]</scope>
    <source>
        <strain evidence="8 9">HZ20</strain>
    </source>
</reference>
<dbReference type="OrthoDB" id="8535698at2"/>
<dbReference type="Proteomes" id="UP000244571">
    <property type="component" value="Chromosome"/>
</dbReference>
<dbReference type="InterPro" id="IPR013325">
    <property type="entry name" value="RNA_pol_sigma_r2"/>
</dbReference>
<dbReference type="PANTHER" id="PTHR43133:SF58">
    <property type="entry name" value="ECF RNA POLYMERASE SIGMA FACTOR SIGD"/>
    <property type="match status" value="1"/>
</dbReference>
<dbReference type="InterPro" id="IPR014284">
    <property type="entry name" value="RNA_pol_sigma-70_dom"/>
</dbReference>
<dbReference type="Gene3D" id="1.10.10.10">
    <property type="entry name" value="Winged helix-like DNA-binding domain superfamily/Winged helix DNA-binding domain"/>
    <property type="match status" value="1"/>
</dbReference>
<dbReference type="KEGG" id="boz:DBV39_06350"/>
<protein>
    <submittedName>
        <fullName evidence="8">RNA polymerase subunit sigma</fullName>
    </submittedName>
</protein>
<gene>
    <name evidence="8" type="ORF">DBV39_06350</name>
</gene>
<dbReference type="AlphaFoldDB" id="A0A2R4XHU8"/>
<dbReference type="RefSeq" id="WP_108620816.1">
    <property type="nucleotide sequence ID" value="NZ_CP028901.1"/>
</dbReference>
<dbReference type="InterPro" id="IPR013249">
    <property type="entry name" value="RNA_pol_sigma70_r4_t2"/>
</dbReference>
<organism evidence="8 9">
    <name type="scientific">Orrella marina</name>
    <dbReference type="NCBI Taxonomy" id="2163011"/>
    <lineage>
        <taxon>Bacteria</taxon>
        <taxon>Pseudomonadati</taxon>
        <taxon>Pseudomonadota</taxon>
        <taxon>Betaproteobacteria</taxon>
        <taxon>Burkholderiales</taxon>
        <taxon>Alcaligenaceae</taxon>
        <taxon>Orrella</taxon>
    </lineage>
</organism>
<evidence type="ECO:0000313" key="9">
    <source>
        <dbReference type="Proteomes" id="UP000244571"/>
    </source>
</evidence>
<proteinExistence type="inferred from homology"/>
<evidence type="ECO:0000259" key="7">
    <source>
        <dbReference type="Pfam" id="PF08281"/>
    </source>
</evidence>
<keyword evidence="5" id="KW-0804">Transcription</keyword>
<dbReference type="PANTHER" id="PTHR43133">
    <property type="entry name" value="RNA POLYMERASE ECF-TYPE SIGMA FACTO"/>
    <property type="match status" value="1"/>
</dbReference>
<evidence type="ECO:0000256" key="5">
    <source>
        <dbReference type="ARBA" id="ARBA00023163"/>
    </source>
</evidence>
<keyword evidence="4" id="KW-0238">DNA-binding</keyword>
<dbReference type="SUPFAM" id="SSF88946">
    <property type="entry name" value="Sigma2 domain of RNA polymerase sigma factors"/>
    <property type="match status" value="1"/>
</dbReference>